<dbReference type="Proteomes" id="UP000187266">
    <property type="component" value="Chromosome"/>
</dbReference>
<dbReference type="EMBL" id="CP019124">
    <property type="protein sequence ID" value="APX88675.1"/>
    <property type="molecule type" value="Genomic_DNA"/>
</dbReference>
<proteinExistence type="predicted"/>
<dbReference type="RefSeq" id="WP_076978699.1">
    <property type="nucleotide sequence ID" value="NZ_CP019124.1"/>
</dbReference>
<dbReference type="AlphaFoldDB" id="A0A1U7DFF2"/>
<accession>A0A1U7DFF2</accession>
<gene>
    <name evidence="1" type="ORF">BV394_02115</name>
</gene>
<protein>
    <submittedName>
        <fullName evidence="1">Uncharacterized protein</fullName>
    </submittedName>
</protein>
<dbReference type="STRING" id="1267768.BV394_02115"/>
<evidence type="ECO:0000313" key="1">
    <source>
        <dbReference type="EMBL" id="APX88675.1"/>
    </source>
</evidence>
<keyword evidence="2" id="KW-1185">Reference proteome</keyword>
<name>A0A1U7DFF2_9RHOB</name>
<accession>A0A2M9DGB1</accession>
<sequence>MDEIADLREKVAALESEVRLLRSGLVHLQGMTIEAMTAIVFDDEPERRKKALKDFTTTYGELKTILHYDREIGKNE</sequence>
<organism evidence="1 2">
    <name type="scientific">Brevirhabdus pacifica</name>
    <dbReference type="NCBI Taxonomy" id="1267768"/>
    <lineage>
        <taxon>Bacteria</taxon>
        <taxon>Pseudomonadati</taxon>
        <taxon>Pseudomonadota</taxon>
        <taxon>Alphaproteobacteria</taxon>
        <taxon>Rhodobacterales</taxon>
        <taxon>Paracoccaceae</taxon>
        <taxon>Brevirhabdus</taxon>
    </lineage>
</organism>
<reference evidence="1 2" key="1">
    <citation type="submission" date="2017-01" db="EMBL/GenBank/DDBJ databases">
        <title>Genomic analysis of Xuhuaishuia manganoxidans DY6-4.</title>
        <authorList>
            <person name="Wang X."/>
        </authorList>
    </citation>
    <scope>NUCLEOTIDE SEQUENCE [LARGE SCALE GENOMIC DNA]</scope>
    <source>
        <strain evidence="1 2">DY6-4</strain>
    </source>
</reference>
<evidence type="ECO:0000313" key="2">
    <source>
        <dbReference type="Proteomes" id="UP000187266"/>
    </source>
</evidence>